<reference evidence="2 3" key="1">
    <citation type="submission" date="2021-03" db="EMBL/GenBank/DDBJ databases">
        <title>Sequencing the genomes of 1000 actinobacteria strains.</title>
        <authorList>
            <person name="Klenk H.-P."/>
        </authorList>
    </citation>
    <scope>NUCLEOTIDE SEQUENCE [LARGE SCALE GENOMIC DNA]</scope>
    <source>
        <strain evidence="2 3">DSM 46670</strain>
    </source>
</reference>
<dbReference type="EMBL" id="JAGINW010000001">
    <property type="protein sequence ID" value="MBP2325836.1"/>
    <property type="molecule type" value="Genomic_DNA"/>
</dbReference>
<dbReference type="PANTHER" id="PTHR48050:SF13">
    <property type="entry name" value="STEROL 3-BETA-GLUCOSYLTRANSFERASE UGT80A2"/>
    <property type="match status" value="1"/>
</dbReference>
<dbReference type="RefSeq" id="WP_209642983.1">
    <property type="nucleotide sequence ID" value="NZ_JAGINW010000001.1"/>
</dbReference>
<dbReference type="InterPro" id="IPR050426">
    <property type="entry name" value="Glycosyltransferase_28"/>
</dbReference>
<dbReference type="InterPro" id="IPR010610">
    <property type="entry name" value="EryCIII-like_C"/>
</dbReference>
<dbReference type="PANTHER" id="PTHR48050">
    <property type="entry name" value="STEROL 3-BETA-GLUCOSYLTRANSFERASE"/>
    <property type="match status" value="1"/>
</dbReference>
<organism evidence="2 3">
    <name type="scientific">Kibdelosporangium banguiense</name>
    <dbReference type="NCBI Taxonomy" id="1365924"/>
    <lineage>
        <taxon>Bacteria</taxon>
        <taxon>Bacillati</taxon>
        <taxon>Actinomycetota</taxon>
        <taxon>Actinomycetes</taxon>
        <taxon>Pseudonocardiales</taxon>
        <taxon>Pseudonocardiaceae</taxon>
        <taxon>Kibdelosporangium</taxon>
    </lineage>
</organism>
<dbReference type="Pfam" id="PF06722">
    <property type="entry name" value="EryCIII-like_C"/>
    <property type="match status" value="1"/>
</dbReference>
<gene>
    <name evidence="2" type="ORF">JOF56_006221</name>
</gene>
<protein>
    <submittedName>
        <fullName evidence="2">UDP:flavonoid glycosyltransferase YjiC (YdhE family)</fullName>
    </submittedName>
</protein>
<dbReference type="InterPro" id="IPR002213">
    <property type="entry name" value="UDP_glucos_trans"/>
</dbReference>
<evidence type="ECO:0000313" key="2">
    <source>
        <dbReference type="EMBL" id="MBP2325836.1"/>
    </source>
</evidence>
<accession>A0ABS4TN49</accession>
<evidence type="ECO:0000259" key="1">
    <source>
        <dbReference type="Pfam" id="PF06722"/>
    </source>
</evidence>
<dbReference type="SUPFAM" id="SSF53756">
    <property type="entry name" value="UDP-Glycosyltransferase/glycogen phosphorylase"/>
    <property type="match status" value="1"/>
</dbReference>
<dbReference type="Proteomes" id="UP001519332">
    <property type="component" value="Unassembled WGS sequence"/>
</dbReference>
<comment type="caution">
    <text evidence="2">The sequence shown here is derived from an EMBL/GenBank/DDBJ whole genome shotgun (WGS) entry which is preliminary data.</text>
</comment>
<feature type="domain" description="Erythromycin biosynthesis protein CIII-like C-terminal" evidence="1">
    <location>
        <begin position="241"/>
        <end position="366"/>
    </location>
</feature>
<keyword evidence="3" id="KW-1185">Reference proteome</keyword>
<dbReference type="CDD" id="cd03784">
    <property type="entry name" value="GT1_Gtf-like"/>
    <property type="match status" value="1"/>
</dbReference>
<name>A0ABS4TN49_9PSEU</name>
<sequence length="381" mass="41179">MSRYLFVVPPLTGHVNPTVAVGGELLRRGHEVAWVGHPGTLRALLPDSSRIFPALDDVLEQGIQQARQRWLGLKGIAVLKFLWEEFLIPLGHAMIPGVRAAVSEFVPDVLIADQQALAGPVVARETGTPWVTSASTPAELIRPLQTMPKVEEWIRRQLNELSGSDEDIRFSDRLVLAFTSRELVGAHEFPTHYVFTGPALGHRPQRAEFPWTWLADGHQRVLVSLGTLNGAAGQRFFGEVIDAVTDMQGVQVVMVAPPDAVQAPSNVLVAERVPQLALMNHVDAVISHGGHNTVCEALAHGLPLVVTPIRDDQPIIAQQVVSAGAGVRLKYTRVRAGEIRTALDSVLHTPDYAANARRVQESFRAAGGASAAADHLEAVAA</sequence>
<dbReference type="Gene3D" id="3.40.50.2000">
    <property type="entry name" value="Glycogen Phosphorylase B"/>
    <property type="match status" value="2"/>
</dbReference>
<evidence type="ECO:0000313" key="3">
    <source>
        <dbReference type="Proteomes" id="UP001519332"/>
    </source>
</evidence>
<proteinExistence type="predicted"/>